<dbReference type="Pfam" id="PF23197">
    <property type="entry name" value="IG_AIR9"/>
    <property type="match status" value="2"/>
</dbReference>
<evidence type="ECO:0000259" key="2">
    <source>
        <dbReference type="PROSITE" id="PS51272"/>
    </source>
</evidence>
<evidence type="ECO:0000313" key="4">
    <source>
        <dbReference type="Proteomes" id="UP000293142"/>
    </source>
</evidence>
<dbReference type="PROSITE" id="PS51272">
    <property type="entry name" value="SLH"/>
    <property type="match status" value="3"/>
</dbReference>
<feature type="domain" description="SLH" evidence="2">
    <location>
        <begin position="841"/>
        <end position="903"/>
    </location>
</feature>
<dbReference type="Proteomes" id="UP000293142">
    <property type="component" value="Unassembled WGS sequence"/>
</dbReference>
<dbReference type="AlphaFoldDB" id="A0A4Q9DSS7"/>
<dbReference type="InterPro" id="IPR051465">
    <property type="entry name" value="Cell_Envelope_Struct_Comp"/>
</dbReference>
<dbReference type="PANTHER" id="PTHR43308">
    <property type="entry name" value="OUTER MEMBRANE PROTEIN ALPHA-RELATED"/>
    <property type="match status" value="1"/>
</dbReference>
<reference evidence="3 4" key="1">
    <citation type="submission" date="2019-02" db="EMBL/GenBank/DDBJ databases">
        <title>Paenibacillus sp. nov., isolated from surface-sterilized tissue of Thalictrum simplex L.</title>
        <authorList>
            <person name="Tuo L."/>
        </authorList>
    </citation>
    <scope>NUCLEOTIDE SEQUENCE [LARGE SCALE GENOMIC DNA]</scope>
    <source>
        <strain evidence="3 4">N2SHLJ1</strain>
    </source>
</reference>
<proteinExistence type="predicted"/>
<comment type="caution">
    <text evidence="3">The sequence shown here is derived from an EMBL/GenBank/DDBJ whole genome shotgun (WGS) entry which is preliminary data.</text>
</comment>
<dbReference type="InterPro" id="IPR056284">
    <property type="entry name" value="AIR9-like_A9"/>
</dbReference>
<feature type="region of interest" description="Disordered" evidence="1">
    <location>
        <begin position="1"/>
        <end position="20"/>
    </location>
</feature>
<evidence type="ECO:0000256" key="1">
    <source>
        <dbReference type="SAM" id="MobiDB-lite"/>
    </source>
</evidence>
<feature type="domain" description="SLH" evidence="2">
    <location>
        <begin position="777"/>
        <end position="840"/>
    </location>
</feature>
<protein>
    <submittedName>
        <fullName evidence="3">S-layer homology domain-containing protein</fullName>
    </submittedName>
</protein>
<keyword evidence="4" id="KW-1185">Reference proteome</keyword>
<feature type="region of interest" description="Disordered" evidence="1">
    <location>
        <begin position="524"/>
        <end position="546"/>
    </location>
</feature>
<name>A0A4Q9DSS7_9BACL</name>
<organism evidence="3 4">
    <name type="scientific">Paenibacillus thalictri</name>
    <dbReference type="NCBI Taxonomy" id="2527873"/>
    <lineage>
        <taxon>Bacteria</taxon>
        <taxon>Bacillati</taxon>
        <taxon>Bacillota</taxon>
        <taxon>Bacilli</taxon>
        <taxon>Bacillales</taxon>
        <taxon>Paenibacillaceae</taxon>
        <taxon>Paenibacillus</taxon>
    </lineage>
</organism>
<dbReference type="Pfam" id="PF00395">
    <property type="entry name" value="SLH"/>
    <property type="match status" value="3"/>
</dbReference>
<gene>
    <name evidence="3" type="ORF">EYB31_18125</name>
</gene>
<accession>A0A4Q9DSS7</accession>
<dbReference type="PANTHER" id="PTHR43308:SF5">
    <property type="entry name" value="S-LAYER PROTEIN _ PEPTIDOGLYCAN ENDO-BETA-N-ACETYLGLUCOSAMINIDASE"/>
    <property type="match status" value="1"/>
</dbReference>
<dbReference type="RefSeq" id="WP_131014783.1">
    <property type="nucleotide sequence ID" value="NZ_SIRE01000012.1"/>
</dbReference>
<sequence length="969" mass="103140">MVDNNKDEAELQASQRKRSNLDKYSKVARTSMLAITMGMNWNPAISTAANNGGSNPSDLPTQQVAAAAPIQYQGNSLEYFRNQFLPLSSFHSLTFGENAPTATVSIQGTAVVGQTLIGSYQYADAEGDPEDVSVTRSTYQWYSSTNGITYVPITNATSYTYTLTPSDAGKYIEFEVTPYSTVEPKAGTPTKSLATAMVGPAPTAPTATVSIQGLAVVGQTLIGSYQYADAEGDPEDVSVTRSTYQWYSSTNGITYVPIASATSHTYTLTPGDVGKYIEFEVTPYSTVEPKAGIPTKSSATAIVGPTPTAPTAPTATVSIQGSAVVGQTLIGSYQYADAEGDPEDVSVTRSTYQWYSSINGIAYVPIANATSNTYTLTPGDVGKYIEFEVTPYSTVEPKAGIPTKSLATAIVGPAPTAPTAIVSIQGTAIVGQTLIGSYQYADAEGNPEDVSVTRSTYQWYSSTNGITYVPIANATSHTYTLTFGDVGKYIEFEVTPYSTVEPKAGIPTKSAPTAAVIVISSSSRTGTATGGTGTTTPVTPAPVTPSPQEETLIEVVAVKKNVETKESAKLILTKDEDGSSLATFHIYTDGVVQSSQEANKKETIAVRAKTLMDARVVYADIAGNAIETLTSNQQRLAILTGDVAIEFPAASLRINDLVKQSGVVADKLKVEIKIEKQPAAVKEAANQWASLQKATVIGEPYKFSILMNNGSSSQPIVQYGNRYAYQTVPIPKGVGNLNSLGAVMLLDGKYVSVPVRIVDSEHALIQTPTNATVMLIQRNENFPDTANHWGKNDIRLMADKGNVDGDKQGNYNPDVVVTRAEFADLLVRSFGLGHLYNGTAALEFKDLPADAGVQEKIRIAVGAGLFTGISADKFAPDQAVTREQMITVLMRFYNEFGLEVDPSIAPNLPPDFSDKGQISGWANADVKAAAKAGIINGYEDDTIRALRTGTRAEVAALIRRFLHTTNLTN</sequence>
<dbReference type="Gene3D" id="2.60.40.2700">
    <property type="match status" value="4"/>
</dbReference>
<evidence type="ECO:0000313" key="3">
    <source>
        <dbReference type="EMBL" id="TBL77392.1"/>
    </source>
</evidence>
<feature type="domain" description="SLH" evidence="2">
    <location>
        <begin position="909"/>
        <end position="969"/>
    </location>
</feature>
<dbReference type="InterPro" id="IPR001119">
    <property type="entry name" value="SLH_dom"/>
</dbReference>
<dbReference type="OrthoDB" id="614750at2"/>
<dbReference type="EMBL" id="SIRE01000012">
    <property type="protein sequence ID" value="TBL77392.1"/>
    <property type="molecule type" value="Genomic_DNA"/>
</dbReference>